<evidence type="ECO:0000256" key="1">
    <source>
        <dbReference type="SAM" id="SignalP"/>
    </source>
</evidence>
<dbReference type="EMBL" id="CM007371">
    <property type="protein sequence ID" value="OIW01730.1"/>
    <property type="molecule type" value="Genomic_DNA"/>
</dbReference>
<proteinExistence type="predicted"/>
<protein>
    <recommendedName>
        <fullName evidence="4">Transmembrane protein</fullName>
    </recommendedName>
</protein>
<gene>
    <name evidence="2" type="ORF">TanjilG_03868</name>
</gene>
<accession>A0A4P1R4J5</accession>
<keyword evidence="1" id="KW-0732">Signal</keyword>
<dbReference type="Proteomes" id="UP000188354">
    <property type="component" value="Chromosome LG11"/>
</dbReference>
<feature type="signal peptide" evidence="1">
    <location>
        <begin position="1"/>
        <end position="31"/>
    </location>
</feature>
<sequence length="83" mass="9157">MAMAYSTVNPSFASMLAVFLSLLVFFMLVSAAPTSLTLKRSFPNHGMELSKLREMDMKSHRRMSQSHIVSLLVHGTSDPIQAG</sequence>
<reference evidence="2 3" key="1">
    <citation type="journal article" date="2017" name="Plant Biotechnol. J.">
        <title>A comprehensive draft genome sequence for lupin (Lupinus angustifolius), an emerging health food: insights into plant-microbe interactions and legume evolution.</title>
        <authorList>
            <person name="Hane J.K."/>
            <person name="Ming Y."/>
            <person name="Kamphuis L.G."/>
            <person name="Nelson M.N."/>
            <person name="Garg G."/>
            <person name="Atkins C.A."/>
            <person name="Bayer P.E."/>
            <person name="Bravo A."/>
            <person name="Bringans S."/>
            <person name="Cannon S."/>
            <person name="Edwards D."/>
            <person name="Foley R."/>
            <person name="Gao L.L."/>
            <person name="Harrison M.J."/>
            <person name="Huang W."/>
            <person name="Hurgobin B."/>
            <person name="Li S."/>
            <person name="Liu C.W."/>
            <person name="McGrath A."/>
            <person name="Morahan G."/>
            <person name="Murray J."/>
            <person name="Weller J."/>
            <person name="Jian J."/>
            <person name="Singh K.B."/>
        </authorList>
    </citation>
    <scope>NUCLEOTIDE SEQUENCE [LARGE SCALE GENOMIC DNA]</scope>
    <source>
        <strain evidence="3">cv. Tanjil</strain>
        <tissue evidence="2">Whole plant</tissue>
    </source>
</reference>
<evidence type="ECO:0000313" key="2">
    <source>
        <dbReference type="EMBL" id="OIW01730.1"/>
    </source>
</evidence>
<evidence type="ECO:0000313" key="3">
    <source>
        <dbReference type="Proteomes" id="UP000188354"/>
    </source>
</evidence>
<dbReference type="Gramene" id="OIW01730">
    <property type="protein sequence ID" value="OIW01730"/>
    <property type="gene ID" value="TanjilG_03868"/>
</dbReference>
<feature type="chain" id="PRO_5020030020" description="Transmembrane protein" evidence="1">
    <location>
        <begin position="32"/>
        <end position="83"/>
    </location>
</feature>
<organism evidence="2 3">
    <name type="scientific">Lupinus angustifolius</name>
    <name type="common">Narrow-leaved blue lupine</name>
    <dbReference type="NCBI Taxonomy" id="3871"/>
    <lineage>
        <taxon>Eukaryota</taxon>
        <taxon>Viridiplantae</taxon>
        <taxon>Streptophyta</taxon>
        <taxon>Embryophyta</taxon>
        <taxon>Tracheophyta</taxon>
        <taxon>Spermatophyta</taxon>
        <taxon>Magnoliopsida</taxon>
        <taxon>eudicotyledons</taxon>
        <taxon>Gunneridae</taxon>
        <taxon>Pentapetalae</taxon>
        <taxon>rosids</taxon>
        <taxon>fabids</taxon>
        <taxon>Fabales</taxon>
        <taxon>Fabaceae</taxon>
        <taxon>Papilionoideae</taxon>
        <taxon>50 kb inversion clade</taxon>
        <taxon>genistoids sensu lato</taxon>
        <taxon>core genistoids</taxon>
        <taxon>Genisteae</taxon>
        <taxon>Lupinus</taxon>
    </lineage>
</organism>
<keyword evidence="3" id="KW-1185">Reference proteome</keyword>
<evidence type="ECO:0008006" key="4">
    <source>
        <dbReference type="Google" id="ProtNLM"/>
    </source>
</evidence>
<dbReference type="AlphaFoldDB" id="A0A4P1R4J5"/>
<name>A0A4P1R4J5_LUPAN</name>